<dbReference type="AlphaFoldDB" id="A0AAV2HW38"/>
<dbReference type="EMBL" id="CAXITT010000232">
    <property type="protein sequence ID" value="CAL1536533.1"/>
    <property type="molecule type" value="Genomic_DNA"/>
</dbReference>
<proteinExistence type="predicted"/>
<name>A0AAV2HW38_LYMST</name>
<evidence type="ECO:0000313" key="3">
    <source>
        <dbReference type="Proteomes" id="UP001497497"/>
    </source>
</evidence>
<evidence type="ECO:0000256" key="1">
    <source>
        <dbReference type="SAM" id="MobiDB-lite"/>
    </source>
</evidence>
<comment type="caution">
    <text evidence="2">The sequence shown here is derived from an EMBL/GenBank/DDBJ whole genome shotgun (WGS) entry which is preliminary data.</text>
</comment>
<dbReference type="Proteomes" id="UP001497497">
    <property type="component" value="Unassembled WGS sequence"/>
</dbReference>
<feature type="compositionally biased region" description="Basic residues" evidence="1">
    <location>
        <begin position="20"/>
        <end position="40"/>
    </location>
</feature>
<feature type="region of interest" description="Disordered" evidence="1">
    <location>
        <begin position="1"/>
        <end position="40"/>
    </location>
</feature>
<feature type="compositionally biased region" description="Basic residues" evidence="1">
    <location>
        <begin position="1"/>
        <end position="10"/>
    </location>
</feature>
<gene>
    <name evidence="2" type="ORF">GSLYS_00010446001</name>
</gene>
<keyword evidence="3" id="KW-1185">Reference proteome</keyword>
<protein>
    <submittedName>
        <fullName evidence="2">Uncharacterized protein</fullName>
    </submittedName>
</protein>
<sequence length="112" mass="12058">MGKKKGRIGQKKVQGPKAKAAQKAKKVKIAKTKAKNRKTQNKAIKSNLKKMTFDNTKKIDLLNADITKVLLAPAKLKVPSAGHSSQNAADADLEMPDVEPVAQKLDQAAIST</sequence>
<evidence type="ECO:0000313" key="2">
    <source>
        <dbReference type="EMBL" id="CAL1536533.1"/>
    </source>
</evidence>
<accession>A0AAV2HW38</accession>
<reference evidence="2 3" key="1">
    <citation type="submission" date="2024-04" db="EMBL/GenBank/DDBJ databases">
        <authorList>
            <consortium name="Genoscope - CEA"/>
            <person name="William W."/>
        </authorList>
    </citation>
    <scope>NUCLEOTIDE SEQUENCE [LARGE SCALE GENOMIC DNA]</scope>
</reference>
<organism evidence="2 3">
    <name type="scientific">Lymnaea stagnalis</name>
    <name type="common">Great pond snail</name>
    <name type="synonym">Helix stagnalis</name>
    <dbReference type="NCBI Taxonomy" id="6523"/>
    <lineage>
        <taxon>Eukaryota</taxon>
        <taxon>Metazoa</taxon>
        <taxon>Spiralia</taxon>
        <taxon>Lophotrochozoa</taxon>
        <taxon>Mollusca</taxon>
        <taxon>Gastropoda</taxon>
        <taxon>Heterobranchia</taxon>
        <taxon>Euthyneura</taxon>
        <taxon>Panpulmonata</taxon>
        <taxon>Hygrophila</taxon>
        <taxon>Lymnaeoidea</taxon>
        <taxon>Lymnaeidae</taxon>
        <taxon>Lymnaea</taxon>
    </lineage>
</organism>